<comment type="caution">
    <text evidence="1">The sequence shown here is derived from an EMBL/GenBank/DDBJ whole genome shotgun (WGS) entry which is preliminary data.</text>
</comment>
<keyword evidence="2" id="KW-1185">Reference proteome</keyword>
<protein>
    <submittedName>
        <fullName evidence="1">Uncharacterized protein</fullName>
    </submittedName>
</protein>
<dbReference type="AlphaFoldDB" id="A0A8J6E9Q2"/>
<gene>
    <name evidence="1" type="ORF">GDO78_018006</name>
</gene>
<evidence type="ECO:0000313" key="2">
    <source>
        <dbReference type="Proteomes" id="UP000770717"/>
    </source>
</evidence>
<organism evidence="1 2">
    <name type="scientific">Eleutherodactylus coqui</name>
    <name type="common">Puerto Rican coqui</name>
    <dbReference type="NCBI Taxonomy" id="57060"/>
    <lineage>
        <taxon>Eukaryota</taxon>
        <taxon>Metazoa</taxon>
        <taxon>Chordata</taxon>
        <taxon>Craniata</taxon>
        <taxon>Vertebrata</taxon>
        <taxon>Euteleostomi</taxon>
        <taxon>Amphibia</taxon>
        <taxon>Batrachia</taxon>
        <taxon>Anura</taxon>
        <taxon>Neobatrachia</taxon>
        <taxon>Hyloidea</taxon>
        <taxon>Eleutherodactylidae</taxon>
        <taxon>Eleutherodactylinae</taxon>
        <taxon>Eleutherodactylus</taxon>
        <taxon>Eleutherodactylus</taxon>
    </lineage>
</organism>
<evidence type="ECO:0000313" key="1">
    <source>
        <dbReference type="EMBL" id="KAG9465609.1"/>
    </source>
</evidence>
<proteinExistence type="predicted"/>
<name>A0A8J6E9Q2_ELECQ</name>
<dbReference type="EMBL" id="WNTK01002858">
    <property type="protein sequence ID" value="KAG9465609.1"/>
    <property type="molecule type" value="Genomic_DNA"/>
</dbReference>
<accession>A0A8J6E9Q2</accession>
<dbReference type="Proteomes" id="UP000770717">
    <property type="component" value="Unassembled WGS sequence"/>
</dbReference>
<reference evidence="1" key="1">
    <citation type="thesis" date="2020" institute="ProQuest LLC" country="789 East Eisenhower Parkway, Ann Arbor, MI, USA">
        <title>Comparative Genomics and Chromosome Evolution.</title>
        <authorList>
            <person name="Mudd A.B."/>
        </authorList>
    </citation>
    <scope>NUCLEOTIDE SEQUENCE</scope>
    <source>
        <strain evidence="1">HN-11 Male</strain>
        <tissue evidence="1">Kidney and liver</tissue>
    </source>
</reference>
<sequence>MFSLTCFISSIESCLLGFWRDSASAFAPCNSFCSGFILLQIASYSFIWRETRALYCATGSLLRLSTHSHSSSTGQQLLAGFSFIR</sequence>